<comment type="caution">
    <text evidence="4">The sequence shown here is derived from an EMBL/GenBank/DDBJ whole genome shotgun (WGS) entry which is preliminary data.</text>
</comment>
<evidence type="ECO:0008006" key="6">
    <source>
        <dbReference type="Google" id="ProtNLM"/>
    </source>
</evidence>
<dbReference type="GO" id="GO:0006082">
    <property type="term" value="P:organic acid metabolic process"/>
    <property type="evidence" value="ECO:0007669"/>
    <property type="project" value="TreeGrafter"/>
</dbReference>
<dbReference type="InterPro" id="IPR001128">
    <property type="entry name" value="Cyt_P450"/>
</dbReference>
<reference evidence="4" key="1">
    <citation type="submission" date="2021-06" db="EMBL/GenBank/DDBJ databases">
        <authorList>
            <person name="Hodson N. C."/>
            <person name="Mongue J. A."/>
            <person name="Jaron S. K."/>
        </authorList>
    </citation>
    <scope>NUCLEOTIDE SEQUENCE</scope>
</reference>
<dbReference type="GO" id="GO:0006805">
    <property type="term" value="P:xenobiotic metabolic process"/>
    <property type="evidence" value="ECO:0007669"/>
    <property type="project" value="TreeGrafter"/>
</dbReference>
<dbReference type="GO" id="GO:0020037">
    <property type="term" value="F:heme binding"/>
    <property type="evidence" value="ECO:0007669"/>
    <property type="project" value="InterPro"/>
</dbReference>
<comment type="similarity">
    <text evidence="1">Belongs to the cytochrome P450 family.</text>
</comment>
<dbReference type="GO" id="GO:0016712">
    <property type="term" value="F:oxidoreductase activity, acting on paired donors, with incorporation or reduction of molecular oxygen, reduced flavin or flavoprotein as one donor, and incorporation of one atom of oxygen"/>
    <property type="evidence" value="ECO:0007669"/>
    <property type="project" value="TreeGrafter"/>
</dbReference>
<evidence type="ECO:0000256" key="3">
    <source>
        <dbReference type="ARBA" id="ARBA00023004"/>
    </source>
</evidence>
<dbReference type="InterPro" id="IPR050182">
    <property type="entry name" value="Cytochrome_P450_fam2"/>
</dbReference>
<dbReference type="PANTHER" id="PTHR24300:SF397">
    <property type="entry name" value="CYTOCHROME P450 2U1"/>
    <property type="match status" value="1"/>
</dbReference>
<dbReference type="AlphaFoldDB" id="A0A8J2JV01"/>
<keyword evidence="5" id="KW-1185">Reference proteome</keyword>
<dbReference type="GO" id="GO:0005737">
    <property type="term" value="C:cytoplasm"/>
    <property type="evidence" value="ECO:0007669"/>
    <property type="project" value="TreeGrafter"/>
</dbReference>
<keyword evidence="3" id="KW-0408">Iron</keyword>
<dbReference type="Proteomes" id="UP000708208">
    <property type="component" value="Unassembled WGS sequence"/>
</dbReference>
<dbReference type="PANTHER" id="PTHR24300">
    <property type="entry name" value="CYTOCHROME P450 508A4-RELATED"/>
    <property type="match status" value="1"/>
</dbReference>
<keyword evidence="2" id="KW-0479">Metal-binding</keyword>
<dbReference type="GO" id="GO:0005506">
    <property type="term" value="F:iron ion binding"/>
    <property type="evidence" value="ECO:0007669"/>
    <property type="project" value="InterPro"/>
</dbReference>
<name>A0A8J2JV01_9HEXA</name>
<dbReference type="OrthoDB" id="1055148at2759"/>
<gene>
    <name evidence="4" type="ORF">AFUS01_LOCUS15832</name>
</gene>
<evidence type="ECO:0000256" key="1">
    <source>
        <dbReference type="ARBA" id="ARBA00010617"/>
    </source>
</evidence>
<evidence type="ECO:0000313" key="4">
    <source>
        <dbReference type="EMBL" id="CAG7726957.1"/>
    </source>
</evidence>
<dbReference type="EMBL" id="CAJVCH010142163">
    <property type="protein sequence ID" value="CAG7726957.1"/>
    <property type="molecule type" value="Genomic_DNA"/>
</dbReference>
<sequence>MELTASSLFALLFLTYLISRYFLTSKSRCNIPGPNFAEVLLNFHLFGTVRFHKLLAQWAKRYGEIYSFTVFGKRFVVLNTPALIKTGFNVEERVQNPPGNVFEVYSDGHFGASSKSKNWQDQRKFTVQSLKQFGFRGSVSFNDQLTQDLDDMILDIARNGSNPVEAESLQLPTLNFLWRVTTSTNLDKGHLPLLRRFQKNFAEYLYSNKQNILGPLFASLGVETNELKNLKKSSEEFWEIQQSIIDDHVNKLEGQSEPQDYVDAYLLKMHDAKSKGSSFDGHVGSEK</sequence>
<organism evidence="4 5">
    <name type="scientific">Allacma fusca</name>
    <dbReference type="NCBI Taxonomy" id="39272"/>
    <lineage>
        <taxon>Eukaryota</taxon>
        <taxon>Metazoa</taxon>
        <taxon>Ecdysozoa</taxon>
        <taxon>Arthropoda</taxon>
        <taxon>Hexapoda</taxon>
        <taxon>Collembola</taxon>
        <taxon>Symphypleona</taxon>
        <taxon>Sminthuridae</taxon>
        <taxon>Allacma</taxon>
    </lineage>
</organism>
<dbReference type="GO" id="GO:0008395">
    <property type="term" value="F:steroid hydroxylase activity"/>
    <property type="evidence" value="ECO:0007669"/>
    <property type="project" value="TreeGrafter"/>
</dbReference>
<evidence type="ECO:0000313" key="5">
    <source>
        <dbReference type="Proteomes" id="UP000708208"/>
    </source>
</evidence>
<accession>A0A8J2JV01</accession>
<dbReference type="Pfam" id="PF00067">
    <property type="entry name" value="p450"/>
    <property type="match status" value="1"/>
</dbReference>
<protein>
    <recommendedName>
        <fullName evidence="6">Cytochrome P450</fullName>
    </recommendedName>
</protein>
<evidence type="ECO:0000256" key="2">
    <source>
        <dbReference type="ARBA" id="ARBA00022723"/>
    </source>
</evidence>
<proteinExistence type="inferred from homology"/>